<keyword evidence="2" id="KW-1185">Reference proteome</keyword>
<reference evidence="1 2" key="1">
    <citation type="submission" date="2014-04" db="EMBL/GenBank/DDBJ databases">
        <authorList>
            <consortium name="DOE Joint Genome Institute"/>
            <person name="Kuo A."/>
            <person name="Kohler A."/>
            <person name="Costa M.D."/>
            <person name="Nagy L.G."/>
            <person name="Floudas D."/>
            <person name="Copeland A."/>
            <person name="Barry K.W."/>
            <person name="Cichocki N."/>
            <person name="Veneault-Fourrey C."/>
            <person name="LaButti K."/>
            <person name="Lindquist E.A."/>
            <person name="Lipzen A."/>
            <person name="Lundell T."/>
            <person name="Morin E."/>
            <person name="Murat C."/>
            <person name="Sun H."/>
            <person name="Tunlid A."/>
            <person name="Henrissat B."/>
            <person name="Grigoriev I.V."/>
            <person name="Hibbett D.S."/>
            <person name="Martin F."/>
            <person name="Nordberg H.P."/>
            <person name="Cantor M.N."/>
            <person name="Hua S.X."/>
        </authorList>
    </citation>
    <scope>NUCLEOTIDE SEQUENCE [LARGE SCALE GENOMIC DNA]</scope>
    <source>
        <strain evidence="1 2">441</strain>
    </source>
</reference>
<dbReference type="HOGENOM" id="CLU_2518726_0_0_1"/>
<dbReference type="EMBL" id="KN833791">
    <property type="protein sequence ID" value="KIK19086.1"/>
    <property type="molecule type" value="Genomic_DNA"/>
</dbReference>
<evidence type="ECO:0000313" key="1">
    <source>
        <dbReference type="EMBL" id="KIK19086.1"/>
    </source>
</evidence>
<organism evidence="1 2">
    <name type="scientific">Pisolithus microcarpus 441</name>
    <dbReference type="NCBI Taxonomy" id="765257"/>
    <lineage>
        <taxon>Eukaryota</taxon>
        <taxon>Fungi</taxon>
        <taxon>Dikarya</taxon>
        <taxon>Basidiomycota</taxon>
        <taxon>Agaricomycotina</taxon>
        <taxon>Agaricomycetes</taxon>
        <taxon>Agaricomycetidae</taxon>
        <taxon>Boletales</taxon>
        <taxon>Sclerodermatineae</taxon>
        <taxon>Pisolithaceae</taxon>
        <taxon>Pisolithus</taxon>
    </lineage>
</organism>
<dbReference type="AlphaFoldDB" id="A0A0C9YR43"/>
<gene>
    <name evidence="1" type="ORF">PISMIDRAFT_108317</name>
</gene>
<protein>
    <submittedName>
        <fullName evidence="1">Uncharacterized protein</fullName>
    </submittedName>
</protein>
<name>A0A0C9YR43_9AGAM</name>
<evidence type="ECO:0000313" key="2">
    <source>
        <dbReference type="Proteomes" id="UP000054018"/>
    </source>
</evidence>
<feature type="non-terminal residue" evidence="1">
    <location>
        <position position="1"/>
    </location>
</feature>
<accession>A0A0C9YR43</accession>
<dbReference type="OrthoDB" id="3365698at2759"/>
<dbReference type="Proteomes" id="UP000054018">
    <property type="component" value="Unassembled WGS sequence"/>
</dbReference>
<reference evidence="2" key="2">
    <citation type="submission" date="2015-01" db="EMBL/GenBank/DDBJ databases">
        <title>Evolutionary Origins and Diversification of the Mycorrhizal Mutualists.</title>
        <authorList>
            <consortium name="DOE Joint Genome Institute"/>
            <consortium name="Mycorrhizal Genomics Consortium"/>
            <person name="Kohler A."/>
            <person name="Kuo A."/>
            <person name="Nagy L.G."/>
            <person name="Floudas D."/>
            <person name="Copeland A."/>
            <person name="Barry K.W."/>
            <person name="Cichocki N."/>
            <person name="Veneault-Fourrey C."/>
            <person name="LaButti K."/>
            <person name="Lindquist E.A."/>
            <person name="Lipzen A."/>
            <person name="Lundell T."/>
            <person name="Morin E."/>
            <person name="Murat C."/>
            <person name="Riley R."/>
            <person name="Ohm R."/>
            <person name="Sun H."/>
            <person name="Tunlid A."/>
            <person name="Henrissat B."/>
            <person name="Grigoriev I.V."/>
            <person name="Hibbett D.S."/>
            <person name="Martin F."/>
        </authorList>
    </citation>
    <scope>NUCLEOTIDE SEQUENCE [LARGE SCALE GENOMIC DNA]</scope>
    <source>
        <strain evidence="2">441</strain>
    </source>
</reference>
<proteinExistence type="predicted"/>
<sequence>RRSQIKGVLIGIKCLFHPVHHMPTSIVAKVFEHHVPKLQGRTRIGVKQVPLSLYQVCWSWRKLFFAIPCLWKMVRIAFPASPPKW</sequence>